<dbReference type="InParanoid" id="A0A369K3B4"/>
<feature type="compositionally biased region" description="Polar residues" evidence="1">
    <location>
        <begin position="240"/>
        <end position="265"/>
    </location>
</feature>
<evidence type="ECO:0000256" key="1">
    <source>
        <dbReference type="SAM" id="MobiDB-lite"/>
    </source>
</evidence>
<protein>
    <recommendedName>
        <fullName evidence="4">PX domain-containing protein</fullName>
    </recommendedName>
</protein>
<gene>
    <name evidence="2" type="ORF">Hypma_006740</name>
</gene>
<reference evidence="2" key="1">
    <citation type="submission" date="2018-04" db="EMBL/GenBank/DDBJ databases">
        <title>Whole genome sequencing of Hypsizygus marmoreus.</title>
        <authorList>
            <person name="Choi I.-G."/>
            <person name="Min B."/>
            <person name="Kim J.-G."/>
            <person name="Kim S."/>
            <person name="Oh Y.-L."/>
            <person name="Kong W.-S."/>
            <person name="Park H."/>
            <person name="Jeong J."/>
            <person name="Song E.-S."/>
        </authorList>
    </citation>
    <scope>NUCLEOTIDE SEQUENCE [LARGE SCALE GENOMIC DNA]</scope>
    <source>
        <strain evidence="2">51987-8</strain>
    </source>
</reference>
<dbReference type="EMBL" id="LUEZ02000040">
    <property type="protein sequence ID" value="RDB26343.1"/>
    <property type="molecule type" value="Genomic_DNA"/>
</dbReference>
<dbReference type="SUPFAM" id="SSF54277">
    <property type="entry name" value="CAD &amp; PB1 domains"/>
    <property type="match status" value="1"/>
</dbReference>
<feature type="compositionally biased region" description="Low complexity" evidence="1">
    <location>
        <begin position="301"/>
        <end position="312"/>
    </location>
</feature>
<organism evidence="2 3">
    <name type="scientific">Hypsizygus marmoreus</name>
    <name type="common">White beech mushroom</name>
    <name type="synonym">Agaricus marmoreus</name>
    <dbReference type="NCBI Taxonomy" id="39966"/>
    <lineage>
        <taxon>Eukaryota</taxon>
        <taxon>Fungi</taxon>
        <taxon>Dikarya</taxon>
        <taxon>Basidiomycota</taxon>
        <taxon>Agaricomycotina</taxon>
        <taxon>Agaricomycetes</taxon>
        <taxon>Agaricomycetidae</taxon>
        <taxon>Agaricales</taxon>
        <taxon>Tricholomatineae</taxon>
        <taxon>Lyophyllaceae</taxon>
        <taxon>Hypsizygus</taxon>
    </lineage>
</organism>
<sequence>MNSLEHPAEGLEDGPAAMDSFKRAVIRAAPSKFTVEMLGAAKQGGSYSYGMRICPITSRDRSSMSSHGSYSEYDVWRRWEDCLAFQGTLELEYRRMARQKRQRLLRGKGVKKNGFYKQDQASSWESLPPGPDPNSVARDIHEYIPLLTRKGTVFRASQATIDQRASELKALVEGLFRDDMPALVDELRNDRIVTDFFGYWRRDQELLEKQRKQQKSSSKSRTSVTSSIFSMYFSSSNPSVQNVHSYPETISTSRSSSTYHANDTAHSIVPRNRKTSSDSSDGSPMRGNRRRAYSTGSSNAESSSFTPSTPSERSLDSPVHTHVPLPAVADDVSPIAFDHNPHASIGERPSSALAILPEGREMSLKTDTSSNPPPVTRRRGKSAAADTNPARNGVVFLSPPSHHIPSPVSHIDDRFLEIPDRSVRDSWQTMDSASCILDGMDVTLPISPTDQSNRASVATFMTDCTVEGVLPRSPNKPYPLSPSYGRHVSPARSRIVSGPVSVSEFDHDWSDPEDDILDTFLADSFPLPAFDVPEIVELPPQSQPQTPYPEDEQLTPSCLPVPVSPVKSATFSVSTTVSTPQTLTIKAGYNDSLIVLRVPCDVSYKDLRQRLYNKFVGQEGVPLSDSFTISFLQPVSTPEPAPAAKVTTRKRSNSLSSDPVNNTMYPVASEADWEIVAASIEGSKLALRIFDKAAS</sequence>
<feature type="region of interest" description="Disordered" evidence="1">
    <location>
        <begin position="362"/>
        <end position="391"/>
    </location>
</feature>
<evidence type="ECO:0008006" key="4">
    <source>
        <dbReference type="Google" id="ProtNLM"/>
    </source>
</evidence>
<dbReference type="Proteomes" id="UP000076154">
    <property type="component" value="Unassembled WGS sequence"/>
</dbReference>
<feature type="region of interest" description="Disordered" evidence="1">
    <location>
        <begin position="238"/>
        <end position="322"/>
    </location>
</feature>
<proteinExistence type="predicted"/>
<dbReference type="OrthoDB" id="3244370at2759"/>
<name>A0A369K3B4_HYPMA</name>
<comment type="caution">
    <text evidence="2">The sequence shown here is derived from an EMBL/GenBank/DDBJ whole genome shotgun (WGS) entry which is preliminary data.</text>
</comment>
<evidence type="ECO:0000313" key="3">
    <source>
        <dbReference type="Proteomes" id="UP000076154"/>
    </source>
</evidence>
<accession>A0A369K3B4</accession>
<keyword evidence="3" id="KW-1185">Reference proteome</keyword>
<dbReference type="STRING" id="39966.A0A369K3B4"/>
<evidence type="ECO:0000313" key="2">
    <source>
        <dbReference type="EMBL" id="RDB26343.1"/>
    </source>
</evidence>
<dbReference type="AlphaFoldDB" id="A0A369K3B4"/>